<proteinExistence type="inferred from homology"/>
<dbReference type="SUPFAM" id="SSF51679">
    <property type="entry name" value="Bacterial luciferase-like"/>
    <property type="match status" value="1"/>
</dbReference>
<dbReference type="InterPro" id="IPR036661">
    <property type="entry name" value="Luciferase-like_sf"/>
</dbReference>
<dbReference type="Gene3D" id="3.20.20.30">
    <property type="entry name" value="Luciferase-like domain"/>
    <property type="match status" value="1"/>
</dbReference>
<keyword evidence="4" id="KW-0503">Monooxygenase</keyword>
<dbReference type="Proteomes" id="UP000608530">
    <property type="component" value="Unassembled WGS sequence"/>
</dbReference>
<feature type="domain" description="Luciferase-like" evidence="7">
    <location>
        <begin position="31"/>
        <end position="293"/>
    </location>
</feature>
<comment type="similarity">
    <text evidence="5">Belongs to the NtaA/SnaA/DszA monooxygenase family.</text>
</comment>
<evidence type="ECO:0000256" key="4">
    <source>
        <dbReference type="ARBA" id="ARBA00023033"/>
    </source>
</evidence>
<keyword evidence="9" id="KW-1185">Reference proteome</keyword>
<feature type="binding site" evidence="6">
    <location>
        <position position="57"/>
    </location>
    <ligand>
        <name>FMN</name>
        <dbReference type="ChEBI" id="CHEBI:58210"/>
    </ligand>
</feature>
<dbReference type="InterPro" id="IPR016215">
    <property type="entry name" value="NTA_MOA"/>
</dbReference>
<evidence type="ECO:0000256" key="5">
    <source>
        <dbReference type="ARBA" id="ARBA00033748"/>
    </source>
</evidence>
<keyword evidence="2 6" id="KW-0288">FMN</keyword>
<dbReference type="PANTHER" id="PTHR30011">
    <property type="entry name" value="ALKANESULFONATE MONOOXYGENASE-RELATED"/>
    <property type="match status" value="1"/>
</dbReference>
<evidence type="ECO:0000313" key="9">
    <source>
        <dbReference type="Proteomes" id="UP000608530"/>
    </source>
</evidence>
<dbReference type="AlphaFoldDB" id="A0A934UTJ3"/>
<dbReference type="GO" id="GO:0016705">
    <property type="term" value="F:oxidoreductase activity, acting on paired donors, with incorporation or reduction of molecular oxygen"/>
    <property type="evidence" value="ECO:0007669"/>
    <property type="project" value="InterPro"/>
</dbReference>
<evidence type="ECO:0000256" key="1">
    <source>
        <dbReference type="ARBA" id="ARBA00022630"/>
    </source>
</evidence>
<evidence type="ECO:0000259" key="7">
    <source>
        <dbReference type="Pfam" id="PF00296"/>
    </source>
</evidence>
<gene>
    <name evidence="8" type="ORF">JD276_01810</name>
</gene>
<reference evidence="8" key="1">
    <citation type="submission" date="2020-12" db="EMBL/GenBank/DDBJ databases">
        <title>Leucobacter sp. CAS1, isolated from Chromium sludge.</title>
        <authorList>
            <person name="Xu Z."/>
        </authorList>
    </citation>
    <scope>NUCLEOTIDE SEQUENCE</scope>
    <source>
        <strain evidence="8">CSA1</strain>
    </source>
</reference>
<dbReference type="InterPro" id="IPR011251">
    <property type="entry name" value="Luciferase-like_dom"/>
</dbReference>
<comment type="caution">
    <text evidence="8">The sequence shown here is derived from an EMBL/GenBank/DDBJ whole genome shotgun (WGS) entry which is preliminary data.</text>
</comment>
<accession>A0A934UTJ3</accession>
<organism evidence="8 9">
    <name type="scientific">Leucobacter chromiisoli</name>
    <dbReference type="NCBI Taxonomy" id="2796471"/>
    <lineage>
        <taxon>Bacteria</taxon>
        <taxon>Bacillati</taxon>
        <taxon>Actinomycetota</taxon>
        <taxon>Actinomycetes</taxon>
        <taxon>Micrococcales</taxon>
        <taxon>Microbacteriaceae</taxon>
        <taxon>Leucobacter</taxon>
    </lineage>
</organism>
<feature type="binding site" evidence="6">
    <location>
        <position position="96"/>
    </location>
    <ligand>
        <name>FMN</name>
        <dbReference type="ChEBI" id="CHEBI:58210"/>
    </ligand>
</feature>
<evidence type="ECO:0000313" key="8">
    <source>
        <dbReference type="EMBL" id="MBK0417770.1"/>
    </source>
</evidence>
<protein>
    <submittedName>
        <fullName evidence="8">LLM class flavin-dependent oxidoreductase</fullName>
    </submittedName>
</protein>
<dbReference type="GO" id="GO:0004497">
    <property type="term" value="F:monooxygenase activity"/>
    <property type="evidence" value="ECO:0007669"/>
    <property type="project" value="UniProtKB-KW"/>
</dbReference>
<feature type="binding site" evidence="6">
    <location>
        <position position="219"/>
    </location>
    <ligand>
        <name>FMN</name>
        <dbReference type="ChEBI" id="CHEBI:58210"/>
    </ligand>
</feature>
<dbReference type="PANTHER" id="PTHR30011:SF16">
    <property type="entry name" value="C2H2 FINGER DOMAIN TRANSCRIPTION FACTOR (EUROFUNG)-RELATED"/>
    <property type="match status" value="1"/>
</dbReference>
<name>A0A934UTJ3_9MICO</name>
<keyword evidence="1 6" id="KW-0285">Flavoprotein</keyword>
<dbReference type="PIRSF" id="PIRSF000337">
    <property type="entry name" value="NTA_MOA"/>
    <property type="match status" value="1"/>
</dbReference>
<feature type="binding site" evidence="6">
    <location>
        <position position="148"/>
    </location>
    <ligand>
        <name>FMN</name>
        <dbReference type="ChEBI" id="CHEBI:58210"/>
    </ligand>
</feature>
<keyword evidence="3" id="KW-0560">Oxidoreductase</keyword>
<dbReference type="EMBL" id="JAEHOH010000001">
    <property type="protein sequence ID" value="MBK0417770.1"/>
    <property type="molecule type" value="Genomic_DNA"/>
</dbReference>
<evidence type="ECO:0000256" key="3">
    <source>
        <dbReference type="ARBA" id="ARBA00023002"/>
    </source>
</evidence>
<dbReference type="Pfam" id="PF00296">
    <property type="entry name" value="Bac_luciferase"/>
    <property type="match status" value="1"/>
</dbReference>
<sequence length="366" mass="38033">MTSAGLNIGIAVSPTWLRGEAWRAADSRVEELFDLAPFTDLAAAAEAAHLDFLFAPDAGHLDPRVLDRSPGFSTHDSHTLVTALAARTSRIGVVPTVQTLFASPYTAARQLMSLHRLSGGRAGWNAVTALGGGANHGLGTPPGSEERYARARAFVDTVRELWRRYPAEALLLDRAEGRFAEARRVRTVDRDDGHFSVAGPLTVAAHPSGDPPLFQAGGSAAGIAFAGATADAVFAVAATEADAVAQRAALSAAAERAGRPADAVRFLPGLVVTLAESRAEAERAADAQRASRGPAHWAVTGTPGDAVAAIAARAETGAIDGFIALAGGSWRSVELFLGEVVPALAAEGLFRDAYAGRGLREHLGLR</sequence>
<evidence type="ECO:0000256" key="2">
    <source>
        <dbReference type="ARBA" id="ARBA00022643"/>
    </source>
</evidence>
<evidence type="ECO:0000256" key="6">
    <source>
        <dbReference type="PIRSR" id="PIRSR000337-1"/>
    </source>
</evidence>
<dbReference type="InterPro" id="IPR051260">
    <property type="entry name" value="Diverse_substr_monoxygenases"/>
</dbReference>
<dbReference type="RefSeq" id="WP_200113182.1">
    <property type="nucleotide sequence ID" value="NZ_JAEHOH010000001.1"/>
</dbReference>